<feature type="signal peptide" evidence="2">
    <location>
        <begin position="1"/>
        <end position="22"/>
    </location>
</feature>
<dbReference type="InterPro" id="IPR000914">
    <property type="entry name" value="SBP_5_dom"/>
</dbReference>
<comment type="caution">
    <text evidence="4">The sequence shown here is derived from an EMBL/GenBank/DDBJ whole genome shotgun (WGS) entry which is preliminary data.</text>
</comment>
<evidence type="ECO:0000256" key="2">
    <source>
        <dbReference type="SAM" id="SignalP"/>
    </source>
</evidence>
<dbReference type="SUPFAM" id="SSF53850">
    <property type="entry name" value="Periplasmic binding protein-like II"/>
    <property type="match status" value="1"/>
</dbReference>
<evidence type="ECO:0000256" key="1">
    <source>
        <dbReference type="SAM" id="MobiDB-lite"/>
    </source>
</evidence>
<dbReference type="GO" id="GO:0015833">
    <property type="term" value="P:peptide transport"/>
    <property type="evidence" value="ECO:0007669"/>
    <property type="project" value="TreeGrafter"/>
</dbReference>
<protein>
    <submittedName>
        <fullName evidence="4">Peptide ABC transporter substrate-binding protein</fullName>
    </submittedName>
</protein>
<dbReference type="InterPro" id="IPR039424">
    <property type="entry name" value="SBP_5"/>
</dbReference>
<dbReference type="Gene3D" id="3.10.105.10">
    <property type="entry name" value="Dipeptide-binding Protein, Domain 3"/>
    <property type="match status" value="1"/>
</dbReference>
<proteinExistence type="predicted"/>
<dbReference type="PIRSF" id="PIRSF002741">
    <property type="entry name" value="MppA"/>
    <property type="match status" value="1"/>
</dbReference>
<dbReference type="Gene3D" id="3.40.190.10">
    <property type="entry name" value="Periplasmic binding protein-like II"/>
    <property type="match status" value="1"/>
</dbReference>
<dbReference type="PROSITE" id="PS51257">
    <property type="entry name" value="PROKAR_LIPOPROTEIN"/>
    <property type="match status" value="1"/>
</dbReference>
<feature type="region of interest" description="Disordered" evidence="1">
    <location>
        <begin position="24"/>
        <end position="58"/>
    </location>
</feature>
<feature type="chain" id="PRO_5019325147" evidence="2">
    <location>
        <begin position="23"/>
        <end position="561"/>
    </location>
</feature>
<dbReference type="InterPro" id="IPR030678">
    <property type="entry name" value="Peptide/Ni-bd"/>
</dbReference>
<name>A0A402DLL0_9CELL</name>
<dbReference type="GO" id="GO:1904680">
    <property type="term" value="F:peptide transmembrane transporter activity"/>
    <property type="evidence" value="ECO:0007669"/>
    <property type="project" value="TreeGrafter"/>
</dbReference>
<keyword evidence="5" id="KW-1185">Reference proteome</keyword>
<accession>A0A402DLL0</accession>
<sequence length="561" mass="60552">MRTRKLATMVAGLSTVALLATACSGGGGTSDDSSTGSGDGAVLTVGMPNGPQNENQSPLIPTGSAAKSLGYAWVIYESLMQVNDVNPLEDPEPWLAESVTWNADYTEATIVPRADVTWSDGEEFTADDIAFTLQLLIDYPAINNNFPDQIASVASADGSVTITFTEGQYVNQVKLLQQVIVPEHIWKDVDPTTYTDTEPVGTGPYLLDTWTPQAATLVPNPTYWGGEPKVAKLQYSSYNDNNALTTALTTGEAQWGWTFIADFEDVYIAKDPEHHHQVAGGGFGSDILYLNNEKKPFDDVAFRKALNMVVDRTQISALAGSGVWPVISSVTGMPMPSGEAYLADEFAGEELDVDVDAAKKLLTDAGYTWDGSDKLVDPDGEVVTFELVNPAGWNDYLTALDLIKTAAAELGVDATVNAANQDAWFNDIIPFGNFQATLHWTDGGATPWNMYANLMDGNSYVPLGETATWNFGRYKNDAVTQALNDFKSASDEAARSAAIATVQKAYVEDVPGLYIWSRPAVAQYSTKNYTGFPTEDDLYANPQPTGPQAARIVMNLEPTQD</sequence>
<keyword evidence="2" id="KW-0732">Signal</keyword>
<dbReference type="CDD" id="cd08509">
    <property type="entry name" value="PBP2_TmCBP_oligosaccharides_like"/>
    <property type="match status" value="1"/>
</dbReference>
<dbReference type="RefSeq" id="WP_130779651.1">
    <property type="nucleotide sequence ID" value="NZ_BIMR01000007.1"/>
</dbReference>
<dbReference type="Proteomes" id="UP000289954">
    <property type="component" value="Unassembled WGS sequence"/>
</dbReference>
<evidence type="ECO:0000313" key="4">
    <source>
        <dbReference type="EMBL" id="GCE75019.1"/>
    </source>
</evidence>
<dbReference type="AlphaFoldDB" id="A0A402DLL0"/>
<evidence type="ECO:0000313" key="5">
    <source>
        <dbReference type="Proteomes" id="UP000289954"/>
    </source>
</evidence>
<gene>
    <name evidence="4" type="ORF">CBZ_00750</name>
</gene>
<evidence type="ECO:0000259" key="3">
    <source>
        <dbReference type="Pfam" id="PF00496"/>
    </source>
</evidence>
<dbReference type="OrthoDB" id="9764591at2"/>
<feature type="domain" description="Solute-binding protein family 5" evidence="3">
    <location>
        <begin position="91"/>
        <end position="456"/>
    </location>
</feature>
<dbReference type="Gene3D" id="3.90.76.10">
    <property type="entry name" value="Dipeptide-binding Protein, Domain 1"/>
    <property type="match status" value="1"/>
</dbReference>
<dbReference type="GO" id="GO:0043190">
    <property type="term" value="C:ATP-binding cassette (ABC) transporter complex"/>
    <property type="evidence" value="ECO:0007669"/>
    <property type="project" value="InterPro"/>
</dbReference>
<dbReference type="GO" id="GO:0042597">
    <property type="term" value="C:periplasmic space"/>
    <property type="evidence" value="ECO:0007669"/>
    <property type="project" value="UniProtKB-ARBA"/>
</dbReference>
<dbReference type="Pfam" id="PF00496">
    <property type="entry name" value="SBP_bac_5"/>
    <property type="match status" value="1"/>
</dbReference>
<dbReference type="PANTHER" id="PTHR30290">
    <property type="entry name" value="PERIPLASMIC BINDING COMPONENT OF ABC TRANSPORTER"/>
    <property type="match status" value="1"/>
</dbReference>
<organism evidence="4 5">
    <name type="scientific">Cellulomonas biazotea</name>
    <dbReference type="NCBI Taxonomy" id="1709"/>
    <lineage>
        <taxon>Bacteria</taxon>
        <taxon>Bacillati</taxon>
        <taxon>Actinomycetota</taxon>
        <taxon>Actinomycetes</taxon>
        <taxon>Micrococcales</taxon>
        <taxon>Cellulomonadaceae</taxon>
        <taxon>Cellulomonas</taxon>
    </lineage>
</organism>
<dbReference type="EMBL" id="BIMR01000007">
    <property type="protein sequence ID" value="GCE75019.1"/>
    <property type="molecule type" value="Genomic_DNA"/>
</dbReference>
<reference evidence="4 5" key="1">
    <citation type="submission" date="2019-01" db="EMBL/GenBank/DDBJ databases">
        <title>Draft genome sequence of Cellulomonas takizawaensis strain TKZ-21.</title>
        <authorList>
            <person name="Yamamura H."/>
            <person name="Hayashi T."/>
            <person name="Hamada M."/>
            <person name="Serisawa Y."/>
            <person name="Matsuyama K."/>
            <person name="Nakagawa Y."/>
            <person name="Otoguro M."/>
            <person name="Yanagida F."/>
            <person name="Hayakawa M."/>
        </authorList>
    </citation>
    <scope>NUCLEOTIDE SEQUENCE [LARGE SCALE GENOMIC DNA]</scope>
    <source>
        <strain evidence="4 5">NBRC12680</strain>
    </source>
</reference>